<gene>
    <name evidence="2" type="ORF">BK007_01445</name>
    <name evidence="3" type="ORF">BK009_12045</name>
    <name evidence="4" type="ORF">HA271_01620</name>
</gene>
<feature type="transmembrane region" description="Helical" evidence="1">
    <location>
        <begin position="89"/>
        <end position="111"/>
    </location>
</feature>
<evidence type="ECO:0000313" key="6">
    <source>
        <dbReference type="Proteomes" id="UP000232806"/>
    </source>
</evidence>
<accession>A0A2H4V9Q5</accession>
<feature type="transmembrane region" description="Helical" evidence="1">
    <location>
        <begin position="7"/>
        <end position="26"/>
    </location>
</feature>
<feature type="transmembrane region" description="Helical" evidence="1">
    <location>
        <begin position="63"/>
        <end position="83"/>
    </location>
</feature>
<dbReference type="KEGG" id="msub:BK009_12045"/>
<dbReference type="AlphaFoldDB" id="A0A2H4VTA0"/>
<evidence type="ECO:0000313" key="3">
    <source>
        <dbReference type="EMBL" id="AUB61339.1"/>
    </source>
</evidence>
<keyword evidence="5" id="KW-1185">Reference proteome</keyword>
<protein>
    <submittedName>
        <fullName evidence="4">DUF308 domain-containing protein</fullName>
    </submittedName>
</protein>
<reference evidence="4" key="2">
    <citation type="journal article" date="2020" name="bioRxiv">
        <title>A rank-normalized archaeal taxonomy based on genome phylogeny resolves widespread incomplete and uneven classifications.</title>
        <authorList>
            <person name="Rinke C."/>
            <person name="Chuvochina M."/>
            <person name="Mussig A.J."/>
            <person name="Chaumeil P.-A."/>
            <person name="Waite D.W."/>
            <person name="Whitman W.B."/>
            <person name="Parks D.H."/>
            <person name="Hugenholtz P."/>
        </authorList>
    </citation>
    <scope>NUCLEOTIDE SEQUENCE</scope>
    <source>
        <strain evidence="4">UBA11802</strain>
    </source>
</reference>
<dbReference type="RefSeq" id="WP_100904787.1">
    <property type="nucleotide sequence ID" value="NZ_CP017766.1"/>
</dbReference>
<keyword evidence="1" id="KW-0472">Membrane</keyword>
<evidence type="ECO:0000313" key="2">
    <source>
        <dbReference type="EMBL" id="AUB54810.1"/>
    </source>
</evidence>
<name>A0A2H4VTA0_9EURY</name>
<evidence type="ECO:0000313" key="4">
    <source>
        <dbReference type="EMBL" id="HII83547.1"/>
    </source>
</evidence>
<dbReference type="InterPro" id="IPR005325">
    <property type="entry name" value="DUF308_memb"/>
</dbReference>
<dbReference type="Pfam" id="PF03729">
    <property type="entry name" value="DUF308"/>
    <property type="match status" value="2"/>
</dbReference>
<keyword evidence="1" id="KW-0812">Transmembrane</keyword>
<evidence type="ECO:0000256" key="1">
    <source>
        <dbReference type="SAM" id="Phobius"/>
    </source>
</evidence>
<dbReference type="GeneID" id="35127242"/>
<organism evidence="3 5">
    <name type="scientific">Methanobacterium subterraneum</name>
    <dbReference type="NCBI Taxonomy" id="59277"/>
    <lineage>
        <taxon>Archaea</taxon>
        <taxon>Methanobacteriati</taxon>
        <taxon>Methanobacteriota</taxon>
        <taxon>Methanomada group</taxon>
        <taxon>Methanobacteria</taxon>
        <taxon>Methanobacteriales</taxon>
        <taxon>Methanobacteriaceae</taxon>
        <taxon>Methanobacterium</taxon>
    </lineage>
</organism>
<reference evidence="5 6" key="1">
    <citation type="submission" date="2016-10" db="EMBL/GenBank/DDBJ databases">
        <title>Comparative genomics between deep and shallow subseafloor isolates.</title>
        <authorList>
            <person name="Ishii S."/>
            <person name="Miller J.R."/>
            <person name="Sutton G."/>
            <person name="Suzuki S."/>
            <person name="Methe B."/>
            <person name="Inagaki F."/>
            <person name="Imachi H."/>
        </authorList>
    </citation>
    <scope>NUCLEOTIDE SEQUENCE [LARGE SCALE GENOMIC DNA]</scope>
    <source>
        <strain evidence="3 5">A8p</strain>
        <strain evidence="2 6">MO-MB1</strain>
    </source>
</reference>
<dbReference type="EMBL" id="DUHE01000049">
    <property type="protein sequence ID" value="HII83547.1"/>
    <property type="molecule type" value="Genomic_DNA"/>
</dbReference>
<sequence length="172" mass="18188">MAENKNLLLGVVAIILGFIVIAFPMISIFTVSILAGLGVLALGIWFLVQGFSGWKINKGTSILNLILGIIAIIAGIGLVGNIVELSFLASFILYLAGFFLFMSGVITLFSGEGGSAKGVGVLGILMGIIYIILGLYAWNPFYLAALIGIWLIISGIFEIFKPAAEISTDTLE</sequence>
<evidence type="ECO:0000313" key="5">
    <source>
        <dbReference type="Proteomes" id="UP000232631"/>
    </source>
</evidence>
<feature type="transmembrane region" description="Helical" evidence="1">
    <location>
        <begin position="118"/>
        <end position="136"/>
    </location>
</feature>
<dbReference type="Proteomes" id="UP000232631">
    <property type="component" value="Chromosome"/>
</dbReference>
<proteinExistence type="predicted"/>
<dbReference type="Proteomes" id="UP000586031">
    <property type="component" value="Unassembled WGS sequence"/>
</dbReference>
<dbReference type="OrthoDB" id="71483at2157"/>
<feature type="transmembrane region" description="Helical" evidence="1">
    <location>
        <begin position="142"/>
        <end position="160"/>
    </location>
</feature>
<accession>A0A2H4VTA0</accession>
<dbReference type="EMBL" id="CP017766">
    <property type="protein sequence ID" value="AUB54810.1"/>
    <property type="molecule type" value="Genomic_DNA"/>
</dbReference>
<feature type="transmembrane region" description="Helical" evidence="1">
    <location>
        <begin position="32"/>
        <end position="51"/>
    </location>
</feature>
<keyword evidence="1" id="KW-1133">Transmembrane helix</keyword>
<dbReference type="EMBL" id="CP017768">
    <property type="protein sequence ID" value="AUB61339.1"/>
    <property type="molecule type" value="Genomic_DNA"/>
</dbReference>
<dbReference type="Proteomes" id="UP000232806">
    <property type="component" value="Chromosome"/>
</dbReference>